<sequence length="135" mass="15956">MAKELLPTPAKSHYVFNLRDLSKCIQGLLQADTGVIREKKTFCRLFFHEAQRVFHDRLIDRQDKQFFNEMLAEMSTKYLGEIEHEQSPTDHCYLHITKPAINWCLNKNPDETAWEQRSCHLFLCKISVFSNWSAH</sequence>
<protein>
    <submittedName>
        <fullName evidence="2">Dynein heavy chain 6 axonemal</fullName>
    </submittedName>
</protein>
<dbReference type="PANTHER" id="PTHR22878">
    <property type="entry name" value="DYNEIN HEAVY CHAIN 6, AXONEMAL-LIKE-RELATED"/>
    <property type="match status" value="1"/>
</dbReference>
<dbReference type="Proteomes" id="UP000230066">
    <property type="component" value="Unassembled WGS sequence"/>
</dbReference>
<dbReference type="EMBL" id="JXXN02006963">
    <property type="protein sequence ID" value="THD19233.1"/>
    <property type="molecule type" value="Genomic_DNA"/>
</dbReference>
<evidence type="ECO:0000259" key="1">
    <source>
        <dbReference type="Pfam" id="PF17857"/>
    </source>
</evidence>
<dbReference type="Gene3D" id="1.20.920.30">
    <property type="match status" value="1"/>
</dbReference>
<accession>A0A4E0QW22</accession>
<dbReference type="InterPro" id="IPR041589">
    <property type="entry name" value="DNAH3_AAA_lid_1"/>
</dbReference>
<dbReference type="PANTHER" id="PTHR22878:SF68">
    <property type="entry name" value="DYNEIN HEAVY CHAIN 6, AXONEMAL-LIKE"/>
    <property type="match status" value="1"/>
</dbReference>
<dbReference type="GO" id="GO:0007018">
    <property type="term" value="P:microtubule-based movement"/>
    <property type="evidence" value="ECO:0007669"/>
    <property type="project" value="InterPro"/>
</dbReference>
<organism evidence="2 3">
    <name type="scientific">Fasciola hepatica</name>
    <name type="common">Liver fluke</name>
    <dbReference type="NCBI Taxonomy" id="6192"/>
    <lineage>
        <taxon>Eukaryota</taxon>
        <taxon>Metazoa</taxon>
        <taxon>Spiralia</taxon>
        <taxon>Lophotrochozoa</taxon>
        <taxon>Platyhelminthes</taxon>
        <taxon>Trematoda</taxon>
        <taxon>Digenea</taxon>
        <taxon>Plagiorchiida</taxon>
        <taxon>Echinostomata</taxon>
        <taxon>Echinostomatoidea</taxon>
        <taxon>Fasciolidae</taxon>
        <taxon>Fasciola</taxon>
    </lineage>
</organism>
<dbReference type="InterPro" id="IPR026983">
    <property type="entry name" value="DHC"/>
</dbReference>
<feature type="domain" description="Dynein heavy chain 3 AAA+ lid" evidence="1">
    <location>
        <begin position="3"/>
        <end position="85"/>
    </location>
</feature>
<evidence type="ECO:0000313" key="3">
    <source>
        <dbReference type="Proteomes" id="UP000230066"/>
    </source>
</evidence>
<gene>
    <name evidence="2" type="ORF">D915_010077</name>
</gene>
<reference evidence="2" key="1">
    <citation type="submission" date="2019-03" db="EMBL/GenBank/DDBJ databases">
        <title>Improved annotation for the trematode Fasciola hepatica.</title>
        <authorList>
            <person name="Choi Y.-J."/>
            <person name="Martin J."/>
            <person name="Mitreva M."/>
        </authorList>
    </citation>
    <scope>NUCLEOTIDE SEQUENCE [LARGE SCALE GENOMIC DNA]</scope>
</reference>
<proteinExistence type="predicted"/>
<dbReference type="Pfam" id="PF17857">
    <property type="entry name" value="AAA_lid_1"/>
    <property type="match status" value="1"/>
</dbReference>
<keyword evidence="3" id="KW-1185">Reference proteome</keyword>
<name>A0A4E0QW22_FASHE</name>
<comment type="caution">
    <text evidence="2">The sequence shown here is derived from an EMBL/GenBank/DDBJ whole genome shotgun (WGS) entry which is preliminary data.</text>
</comment>
<dbReference type="GO" id="GO:0045505">
    <property type="term" value="F:dynein intermediate chain binding"/>
    <property type="evidence" value="ECO:0007669"/>
    <property type="project" value="InterPro"/>
</dbReference>
<dbReference type="AlphaFoldDB" id="A0A4E0QW22"/>
<dbReference type="GO" id="GO:0051959">
    <property type="term" value="F:dynein light intermediate chain binding"/>
    <property type="evidence" value="ECO:0007669"/>
    <property type="project" value="InterPro"/>
</dbReference>
<dbReference type="GO" id="GO:0030286">
    <property type="term" value="C:dynein complex"/>
    <property type="evidence" value="ECO:0007669"/>
    <property type="project" value="InterPro"/>
</dbReference>
<evidence type="ECO:0000313" key="2">
    <source>
        <dbReference type="EMBL" id="THD19233.1"/>
    </source>
</evidence>